<comment type="subcellular location">
    <subcellularLocation>
        <location evidence="1">Membrane</location>
        <topology evidence="1">Multi-pass membrane protein</topology>
    </subcellularLocation>
</comment>
<evidence type="ECO:0000256" key="7">
    <source>
        <dbReference type="ARBA" id="ARBA00022982"/>
    </source>
</evidence>
<feature type="region of interest" description="Disordered" evidence="11">
    <location>
        <begin position="225"/>
        <end position="252"/>
    </location>
</feature>
<evidence type="ECO:0000256" key="6">
    <source>
        <dbReference type="ARBA" id="ARBA00022723"/>
    </source>
</evidence>
<keyword evidence="3" id="KW-0813">Transport</keyword>
<dbReference type="PROSITE" id="PS00078">
    <property type="entry name" value="COX2"/>
    <property type="match status" value="1"/>
</dbReference>
<feature type="domain" description="Cytochrome oxidase subunit II copper A binding" evidence="13">
    <location>
        <begin position="118"/>
        <end position="229"/>
    </location>
</feature>
<feature type="compositionally biased region" description="Polar residues" evidence="11">
    <location>
        <begin position="229"/>
        <end position="245"/>
    </location>
</feature>
<evidence type="ECO:0000256" key="1">
    <source>
        <dbReference type="ARBA" id="ARBA00004141"/>
    </source>
</evidence>
<evidence type="ECO:0000256" key="3">
    <source>
        <dbReference type="ARBA" id="ARBA00022448"/>
    </source>
</evidence>
<dbReference type="EMBL" id="CP078063">
    <property type="protein sequence ID" value="UVE49884.1"/>
    <property type="molecule type" value="Genomic_DNA"/>
</dbReference>
<evidence type="ECO:0000313" key="14">
    <source>
        <dbReference type="EMBL" id="UVE49884.1"/>
    </source>
</evidence>
<comment type="similarity">
    <text evidence="2">Belongs to the cytochrome c oxidase subunit 2 family.</text>
</comment>
<evidence type="ECO:0000259" key="13">
    <source>
        <dbReference type="PROSITE" id="PS50857"/>
    </source>
</evidence>
<evidence type="ECO:0000256" key="8">
    <source>
        <dbReference type="ARBA" id="ARBA00022989"/>
    </source>
</evidence>
<evidence type="ECO:0000256" key="5">
    <source>
        <dbReference type="ARBA" id="ARBA00022692"/>
    </source>
</evidence>
<feature type="transmembrane region" description="Helical" evidence="12">
    <location>
        <begin position="30"/>
        <end position="51"/>
    </location>
</feature>
<keyword evidence="6" id="KW-0479">Metal-binding</keyword>
<dbReference type="InterPro" id="IPR014222">
    <property type="entry name" value="Cyt_c_oxidase_su2"/>
</dbReference>
<dbReference type="Gene3D" id="2.60.40.420">
    <property type="entry name" value="Cupredoxins - blue copper proteins"/>
    <property type="match status" value="1"/>
</dbReference>
<dbReference type="PANTHER" id="PTHR22888:SF9">
    <property type="entry name" value="CYTOCHROME C OXIDASE SUBUNIT 2"/>
    <property type="match status" value="1"/>
</dbReference>
<dbReference type="InterPro" id="IPR001505">
    <property type="entry name" value="Copper_CuA"/>
</dbReference>
<feature type="transmembrane region" description="Helical" evidence="12">
    <location>
        <begin position="90"/>
        <end position="111"/>
    </location>
</feature>
<keyword evidence="8 12" id="KW-1133">Transmembrane helix</keyword>
<accession>A0ABY5RCJ2</accession>
<dbReference type="GeneID" id="74529904"/>
<dbReference type="InterPro" id="IPR002429">
    <property type="entry name" value="CcO_II-like_C"/>
</dbReference>
<gene>
    <name evidence="14" type="primary">coxB</name>
    <name evidence="14" type="ORF">KU306_13315</name>
</gene>
<evidence type="ECO:0000256" key="9">
    <source>
        <dbReference type="ARBA" id="ARBA00023008"/>
    </source>
</evidence>
<keyword evidence="7" id="KW-0249">Electron transport</keyword>
<evidence type="ECO:0000313" key="15">
    <source>
        <dbReference type="Proteomes" id="UP001058330"/>
    </source>
</evidence>
<evidence type="ECO:0000256" key="2">
    <source>
        <dbReference type="ARBA" id="ARBA00007866"/>
    </source>
</evidence>
<dbReference type="InterPro" id="IPR045187">
    <property type="entry name" value="CcO_II"/>
</dbReference>
<dbReference type="InterPro" id="IPR008972">
    <property type="entry name" value="Cupredoxin"/>
</dbReference>
<evidence type="ECO:0000256" key="12">
    <source>
        <dbReference type="SAM" id="Phobius"/>
    </source>
</evidence>
<keyword evidence="4" id="KW-0679">Respiratory chain</keyword>
<reference evidence="14" key="1">
    <citation type="submission" date="2021-07" db="EMBL/GenBank/DDBJ databases">
        <title>Studies on halocins as antimicrobial molecules from haloarchaea.</title>
        <authorList>
            <person name="Kumar S."/>
            <person name="Khare S.K."/>
        </authorList>
    </citation>
    <scope>NUCLEOTIDE SEQUENCE</scope>
    <source>
        <strain evidence="14">NCIM 5678</strain>
    </source>
</reference>
<sequence length="252" mass="27505">MGTTLVGSSPLFLQSGLVPRGSRIIVFESIFEVFLLLGTLVGVVVIGYMLYNAYKYRSGAAKGGKEVEDRPVLGELPTGSGGGRKLATSFFMSMIIVVSLISWTYLTLLYVEEGPSADDSLDIEAEGYQFGWRFTYPNGHTTDGVLRIPAEQPVRLQVTSADVFHNFGIPELRVKTDAIPGQETETWFVANETGTYTAQCYELCGAGHSYMSAEVIVMPPDEYEEWYESTGNGSSERVSTENESASVEARAA</sequence>
<dbReference type="CDD" id="cd13918">
    <property type="entry name" value="CuRO_HCO_II_like_6"/>
    <property type="match status" value="1"/>
</dbReference>
<name>A0ABY5RCJ2_HALLR</name>
<dbReference type="SUPFAM" id="SSF49503">
    <property type="entry name" value="Cupredoxins"/>
    <property type="match status" value="1"/>
</dbReference>
<dbReference type="RefSeq" id="WP_258302237.1">
    <property type="nucleotide sequence ID" value="NZ_CP078063.1"/>
</dbReference>
<keyword evidence="5 12" id="KW-0812">Transmembrane</keyword>
<dbReference type="Pfam" id="PF00116">
    <property type="entry name" value="COX2"/>
    <property type="match status" value="1"/>
</dbReference>
<dbReference type="NCBIfam" id="TIGR02866">
    <property type="entry name" value="CoxB"/>
    <property type="match status" value="1"/>
</dbReference>
<dbReference type="PROSITE" id="PS50857">
    <property type="entry name" value="COX2_CUA"/>
    <property type="match status" value="1"/>
</dbReference>
<evidence type="ECO:0000256" key="10">
    <source>
        <dbReference type="ARBA" id="ARBA00023136"/>
    </source>
</evidence>
<protein>
    <submittedName>
        <fullName evidence="14">Cytochrome c oxidase subunit II</fullName>
    </submittedName>
</protein>
<evidence type="ECO:0000256" key="4">
    <source>
        <dbReference type="ARBA" id="ARBA00022660"/>
    </source>
</evidence>
<proteinExistence type="inferred from homology"/>
<organism evidence="14 15">
    <name type="scientific">Haloferax larsenii</name>
    <dbReference type="NCBI Taxonomy" id="302484"/>
    <lineage>
        <taxon>Archaea</taxon>
        <taxon>Methanobacteriati</taxon>
        <taxon>Methanobacteriota</taxon>
        <taxon>Stenosarchaea group</taxon>
        <taxon>Halobacteria</taxon>
        <taxon>Halobacteriales</taxon>
        <taxon>Haloferacaceae</taxon>
        <taxon>Haloferax</taxon>
    </lineage>
</organism>
<keyword evidence="15" id="KW-1185">Reference proteome</keyword>
<keyword evidence="9" id="KW-0186">Copper</keyword>
<dbReference type="PANTHER" id="PTHR22888">
    <property type="entry name" value="CYTOCHROME C OXIDASE, SUBUNIT II"/>
    <property type="match status" value="1"/>
</dbReference>
<evidence type="ECO:0000256" key="11">
    <source>
        <dbReference type="SAM" id="MobiDB-lite"/>
    </source>
</evidence>
<dbReference type="Proteomes" id="UP001058330">
    <property type="component" value="Chromosome"/>
</dbReference>
<keyword evidence="10 12" id="KW-0472">Membrane</keyword>